<evidence type="ECO:0000256" key="2">
    <source>
        <dbReference type="ARBA" id="ARBA00022629"/>
    </source>
</evidence>
<dbReference type="Pfam" id="PF02782">
    <property type="entry name" value="FGGY_C"/>
    <property type="match status" value="1"/>
</dbReference>
<evidence type="ECO:0000259" key="6">
    <source>
        <dbReference type="Pfam" id="PF02782"/>
    </source>
</evidence>
<reference evidence="7 8" key="1">
    <citation type="journal article" date="2013" name="ISME J.">
        <title>A metabolic model for members of the genus Tetrasphaera involved in enhanced biological phosphorus removal.</title>
        <authorList>
            <person name="Kristiansen R."/>
            <person name="Nguyen H.T.T."/>
            <person name="Saunders A.M."/>
            <person name="Nielsen J.L."/>
            <person name="Wimmer R."/>
            <person name="Le V.Q."/>
            <person name="McIlroy S.J."/>
            <person name="Petrovski S."/>
            <person name="Seviour R.J."/>
            <person name="Calteau A."/>
            <person name="Nielsen K.L."/>
            <person name="Nielsen P.H."/>
        </authorList>
    </citation>
    <scope>NUCLEOTIDE SEQUENCE [LARGE SCALE GENOMIC DNA]</scope>
    <source>
        <strain evidence="7 8">Ben 74</strain>
    </source>
</reference>
<dbReference type="InterPro" id="IPR018485">
    <property type="entry name" value="FGGY_C"/>
</dbReference>
<organism evidence="7 8">
    <name type="scientific">Nostocoides jenkinsii Ben 74</name>
    <dbReference type="NCBI Taxonomy" id="1193518"/>
    <lineage>
        <taxon>Bacteria</taxon>
        <taxon>Bacillati</taxon>
        <taxon>Actinomycetota</taxon>
        <taxon>Actinomycetes</taxon>
        <taxon>Micrococcales</taxon>
        <taxon>Intrasporangiaceae</taxon>
        <taxon>Nostocoides</taxon>
    </lineage>
</organism>
<dbReference type="InterPro" id="IPR018484">
    <property type="entry name" value="FGGY_N"/>
</dbReference>
<dbReference type="InterPro" id="IPR043129">
    <property type="entry name" value="ATPase_NBD"/>
</dbReference>
<sequence length="508" mass="53864">MGADLVLAVDLGSGGPKVGFHTVTGEPVWWWYERASAVHGAAVQDPNMWWDTIIGVAASAITSGAVVGSRVVGIACTGQWASTVPVDADGLPVAECLMWSDTRGAEHSARRFGGPVLGYAARPLTTWLRRSGGVPSPTGADPIAHMLHLRHDRPEVPARWHLEPVDYLTMRFTGVAAATPASMTAAWLTDNRDLGHAAYDPVLVGLAGVDADRLPPLRPTGSIIGPVRSDVAEALGIPSATMVLAGTPDLQNAIVGSGAIDLYAPHASLGTSAWISCPVPAKKTDVLRSLASVPGIGDGNYVLADNQDNAGRALEWFRDAFAPDLSYADLLAAADSVPAGSGRVLFTPWLNGERSPVDDRAARGGFHNVSLETGRPELTRAVLEGVAFNLRWLLAGAEKFTGRRLDPIRVIGGGAASEVWCQILADVCDRTLERVADPLLTGLRGAAMMFGLAMGAVRAADVPGLVPIDRTFRPNPAHRATYDELYAEFPGLHSRNKRMFARLNTPRL</sequence>
<dbReference type="CDD" id="cd07805">
    <property type="entry name" value="ASKHA_NBD_FGGY_CvXK-like"/>
    <property type="match status" value="1"/>
</dbReference>
<dbReference type="Pfam" id="PF00370">
    <property type="entry name" value="FGGY_N"/>
    <property type="match status" value="1"/>
</dbReference>
<comment type="caution">
    <text evidence="7">The sequence shown here is derived from an EMBL/GenBank/DDBJ whole genome shotgun (WGS) entry which is preliminary data.</text>
</comment>
<dbReference type="SUPFAM" id="SSF53067">
    <property type="entry name" value="Actin-like ATPase domain"/>
    <property type="match status" value="2"/>
</dbReference>
<dbReference type="GO" id="GO:0016301">
    <property type="term" value="F:kinase activity"/>
    <property type="evidence" value="ECO:0007669"/>
    <property type="project" value="UniProtKB-KW"/>
</dbReference>
<dbReference type="PANTHER" id="PTHR43095:SF5">
    <property type="entry name" value="XYLULOSE KINASE"/>
    <property type="match status" value="1"/>
</dbReference>
<dbReference type="RefSeq" id="WP_201329079.1">
    <property type="nucleotide sequence ID" value="NZ_HF571038.1"/>
</dbReference>
<protein>
    <submittedName>
        <fullName evidence="7">Carbohydrate kinase FGGY</fullName>
    </submittedName>
</protein>
<dbReference type="GO" id="GO:0042732">
    <property type="term" value="P:D-xylose metabolic process"/>
    <property type="evidence" value="ECO:0007669"/>
    <property type="project" value="UniProtKB-KW"/>
</dbReference>
<gene>
    <name evidence="7" type="ORF">BN13_550018</name>
</gene>
<dbReference type="InterPro" id="IPR000577">
    <property type="entry name" value="Carb_kinase_FGGY"/>
</dbReference>
<keyword evidence="2" id="KW-0119">Carbohydrate metabolism</keyword>
<dbReference type="EMBL" id="CAJC01000167">
    <property type="protein sequence ID" value="CCI54030.1"/>
    <property type="molecule type" value="Genomic_DNA"/>
</dbReference>
<dbReference type="Proteomes" id="UP000035720">
    <property type="component" value="Unassembled WGS sequence"/>
</dbReference>
<keyword evidence="2" id="KW-0859">Xylose metabolism</keyword>
<dbReference type="AlphaFoldDB" id="A0A077MDP1"/>
<evidence type="ECO:0000259" key="5">
    <source>
        <dbReference type="Pfam" id="PF00370"/>
    </source>
</evidence>
<accession>A0A077MDP1</accession>
<dbReference type="STRING" id="1193518.BN13_550018"/>
<evidence type="ECO:0000256" key="4">
    <source>
        <dbReference type="ARBA" id="ARBA00022777"/>
    </source>
</evidence>
<dbReference type="InterPro" id="IPR050406">
    <property type="entry name" value="FGGY_Carb_Kinase"/>
</dbReference>
<keyword evidence="4 7" id="KW-0418">Kinase</keyword>
<feature type="domain" description="Carbohydrate kinase FGGY N-terminal" evidence="5">
    <location>
        <begin position="36"/>
        <end position="256"/>
    </location>
</feature>
<keyword evidence="3" id="KW-0808">Transferase</keyword>
<proteinExistence type="inferred from homology"/>
<dbReference type="Gene3D" id="3.30.420.40">
    <property type="match status" value="2"/>
</dbReference>
<evidence type="ECO:0000313" key="7">
    <source>
        <dbReference type="EMBL" id="CCI54030.1"/>
    </source>
</evidence>
<evidence type="ECO:0000256" key="1">
    <source>
        <dbReference type="ARBA" id="ARBA00009156"/>
    </source>
</evidence>
<dbReference type="PIRSF" id="PIRSF000538">
    <property type="entry name" value="GlpK"/>
    <property type="match status" value="1"/>
</dbReference>
<evidence type="ECO:0000313" key="8">
    <source>
        <dbReference type="Proteomes" id="UP000035720"/>
    </source>
</evidence>
<name>A0A077MDP1_9MICO</name>
<dbReference type="PANTHER" id="PTHR43095">
    <property type="entry name" value="SUGAR KINASE"/>
    <property type="match status" value="1"/>
</dbReference>
<feature type="domain" description="Carbohydrate kinase FGGY C-terminal" evidence="6">
    <location>
        <begin position="267"/>
        <end position="453"/>
    </location>
</feature>
<evidence type="ECO:0000256" key="3">
    <source>
        <dbReference type="ARBA" id="ARBA00022679"/>
    </source>
</evidence>
<keyword evidence="8" id="KW-1185">Reference proteome</keyword>
<comment type="similarity">
    <text evidence="1">Belongs to the FGGY kinase family.</text>
</comment>